<dbReference type="GO" id="GO:0009451">
    <property type="term" value="P:RNA modification"/>
    <property type="evidence" value="ECO:0007669"/>
    <property type="project" value="InterPro"/>
</dbReference>
<dbReference type="OrthoDB" id="1921722at2759"/>
<evidence type="ECO:0000313" key="8">
    <source>
        <dbReference type="EMBL" id="KAF9613396.1"/>
    </source>
</evidence>
<dbReference type="InterPro" id="IPR046960">
    <property type="entry name" value="PPR_At4g14850-like_plant"/>
</dbReference>
<keyword evidence="5" id="KW-0809">Transit peptide</keyword>
<dbReference type="FunFam" id="1.25.40.10:FF:000395">
    <property type="entry name" value="Pentatricopeptide repeat-containing protein chloroplastic"/>
    <property type="match status" value="1"/>
</dbReference>
<keyword evidence="9" id="KW-1185">Reference proteome</keyword>
<dbReference type="AlphaFoldDB" id="A0A835I8U9"/>
<dbReference type="EMBL" id="JADFTS010000003">
    <property type="protein sequence ID" value="KAF9613396.1"/>
    <property type="molecule type" value="Genomic_DNA"/>
</dbReference>
<gene>
    <name evidence="8" type="ORF">IFM89_008226</name>
</gene>
<proteinExistence type="predicted"/>
<keyword evidence="3" id="KW-0934">Plastid</keyword>
<evidence type="ECO:0000256" key="4">
    <source>
        <dbReference type="ARBA" id="ARBA00022737"/>
    </source>
</evidence>
<name>A0A835I8U9_9MAGN</name>
<reference evidence="8 9" key="1">
    <citation type="submission" date="2020-10" db="EMBL/GenBank/DDBJ databases">
        <title>The Coptis chinensis genome and diversification of protoberbering-type alkaloids.</title>
        <authorList>
            <person name="Wang B."/>
            <person name="Shu S."/>
            <person name="Song C."/>
            <person name="Liu Y."/>
        </authorList>
    </citation>
    <scope>NUCLEOTIDE SEQUENCE [LARGE SCALE GENOMIC DNA]</scope>
    <source>
        <strain evidence="8">HL-2020</strain>
        <tissue evidence="8">Leaf</tissue>
    </source>
</reference>
<dbReference type="Proteomes" id="UP000631114">
    <property type="component" value="Unassembled WGS sequence"/>
</dbReference>
<feature type="repeat" description="PPR" evidence="6">
    <location>
        <begin position="275"/>
        <end position="309"/>
    </location>
</feature>
<evidence type="ECO:0000256" key="3">
    <source>
        <dbReference type="ARBA" id="ARBA00022640"/>
    </source>
</evidence>
<evidence type="ECO:0000256" key="5">
    <source>
        <dbReference type="ARBA" id="ARBA00022946"/>
    </source>
</evidence>
<dbReference type="InterPro" id="IPR046848">
    <property type="entry name" value="E_motif"/>
</dbReference>
<dbReference type="InterPro" id="IPR011990">
    <property type="entry name" value="TPR-like_helical_dom_sf"/>
</dbReference>
<evidence type="ECO:0000259" key="7">
    <source>
        <dbReference type="Pfam" id="PF14432"/>
    </source>
</evidence>
<dbReference type="FunFam" id="1.25.40.10:FF:000073">
    <property type="entry name" value="Pentatricopeptide repeat-containing protein chloroplastic"/>
    <property type="match status" value="1"/>
</dbReference>
<dbReference type="Pfam" id="PF13041">
    <property type="entry name" value="PPR_2"/>
    <property type="match status" value="1"/>
</dbReference>
<dbReference type="Pfam" id="PF20431">
    <property type="entry name" value="E_motif"/>
    <property type="match status" value="1"/>
</dbReference>
<comment type="subcellular location">
    <subcellularLocation>
        <location evidence="1">Plastid</location>
        <location evidence="1">Chloroplast</location>
    </subcellularLocation>
</comment>
<accession>A0A835I8U9</accession>
<dbReference type="Pfam" id="PF01535">
    <property type="entry name" value="PPR"/>
    <property type="match status" value="4"/>
</dbReference>
<organism evidence="8 9">
    <name type="scientific">Coptis chinensis</name>
    <dbReference type="NCBI Taxonomy" id="261450"/>
    <lineage>
        <taxon>Eukaryota</taxon>
        <taxon>Viridiplantae</taxon>
        <taxon>Streptophyta</taxon>
        <taxon>Embryophyta</taxon>
        <taxon>Tracheophyta</taxon>
        <taxon>Spermatophyta</taxon>
        <taxon>Magnoliopsida</taxon>
        <taxon>Ranunculales</taxon>
        <taxon>Ranunculaceae</taxon>
        <taxon>Coptidoideae</taxon>
        <taxon>Coptis</taxon>
    </lineage>
</organism>
<protein>
    <recommendedName>
        <fullName evidence="7">DYW domain-containing protein</fullName>
    </recommendedName>
</protein>
<dbReference type="Pfam" id="PF14432">
    <property type="entry name" value="DYW_deaminase"/>
    <property type="match status" value="1"/>
</dbReference>
<dbReference type="GO" id="GO:0003723">
    <property type="term" value="F:RNA binding"/>
    <property type="evidence" value="ECO:0007669"/>
    <property type="project" value="InterPro"/>
</dbReference>
<keyword evidence="4" id="KW-0677">Repeat</keyword>
<dbReference type="NCBIfam" id="TIGR00756">
    <property type="entry name" value="PPR"/>
    <property type="match status" value="3"/>
</dbReference>
<dbReference type="PROSITE" id="PS51375">
    <property type="entry name" value="PPR"/>
    <property type="match status" value="2"/>
</dbReference>
<dbReference type="FunFam" id="1.25.40.10:FF:000158">
    <property type="entry name" value="pentatricopeptide repeat-containing protein At2g33680"/>
    <property type="match status" value="1"/>
</dbReference>
<dbReference type="Gene3D" id="1.25.40.10">
    <property type="entry name" value="Tetratricopeptide repeat domain"/>
    <property type="match status" value="3"/>
</dbReference>
<dbReference type="InterPro" id="IPR002885">
    <property type="entry name" value="PPR_rpt"/>
</dbReference>
<dbReference type="InterPro" id="IPR032867">
    <property type="entry name" value="DYW_dom"/>
</dbReference>
<keyword evidence="2" id="KW-0150">Chloroplast</keyword>
<evidence type="ECO:0000256" key="6">
    <source>
        <dbReference type="PROSITE-ProRule" id="PRU00708"/>
    </source>
</evidence>
<dbReference type="GO" id="GO:0008270">
    <property type="term" value="F:zinc ion binding"/>
    <property type="evidence" value="ECO:0007669"/>
    <property type="project" value="InterPro"/>
</dbReference>
<evidence type="ECO:0000256" key="2">
    <source>
        <dbReference type="ARBA" id="ARBA00022528"/>
    </source>
</evidence>
<evidence type="ECO:0000313" key="9">
    <source>
        <dbReference type="Proteomes" id="UP000631114"/>
    </source>
</evidence>
<dbReference type="GO" id="GO:0099402">
    <property type="term" value="P:plant organ development"/>
    <property type="evidence" value="ECO:0007669"/>
    <property type="project" value="UniProtKB-ARBA"/>
</dbReference>
<evidence type="ECO:0000256" key="1">
    <source>
        <dbReference type="ARBA" id="ARBA00004229"/>
    </source>
</evidence>
<feature type="domain" description="DYW" evidence="7">
    <location>
        <begin position="576"/>
        <end position="635"/>
    </location>
</feature>
<dbReference type="GO" id="GO:0009507">
    <property type="term" value="C:chloroplast"/>
    <property type="evidence" value="ECO:0007669"/>
    <property type="project" value="UniProtKB-SubCell"/>
</dbReference>
<dbReference type="PANTHER" id="PTHR24015">
    <property type="entry name" value="OS07G0578800 PROTEIN-RELATED"/>
    <property type="match status" value="1"/>
</dbReference>
<dbReference type="PANTHER" id="PTHR24015:SF156">
    <property type="entry name" value="OS05G0574800 PROTEIN"/>
    <property type="match status" value="1"/>
</dbReference>
<feature type="repeat" description="PPR" evidence="6">
    <location>
        <begin position="205"/>
        <end position="239"/>
    </location>
</feature>
<comment type="caution">
    <text evidence="8">The sequence shown here is derived from an EMBL/GenBank/DDBJ whole genome shotgun (WGS) entry which is preliminary data.</text>
</comment>
<sequence>MAVTAKTSSLPLQPNDHFQFQGLPSKPKALNFIPSSSNFQISLKGRNAKISALNISSINTTNLNSSLCKLCLQGKLKQAFDQMNFMLESKVYVEEQSYVCLVRLCEWKRAGYEGGKVYAQLFEAWFVFGKMEERDVFSWNVMVGGVVSASEFFDDEKLGREIHGYVMRTSFGFDVSVNNSLIQMYSTAGKLVEAEKIFCKMGYRDVVSWTAMISGYEKNGFPGKALEVYREMELKGVMPDEVTIASVLSACACLGHLDIGVKLHDFANRTGHISYTIVGNALIEMYSKCGRIDKALEVFKRISEKNVISWTSIIFALHINNRSFEALSFFRQMKFVLKPNSITLIAALSACGKVGALVSGKEIHAYALRNGLAFEAFLPNSILDLYGSYARRGQGELAIKLFQEMIAASVNPDEITFIALLCSCSRSGMVNEGLLEEAHDFIENLPLEPDPPVWGALLNACRIHRQVELGEIASKCIFEKDTESTGYYILLSNLYADCDKWDEVARVRKMMLEKGLNVDPGCSWVEVKGQLHAFLSGDGSHPQIEQINAVLIGFYERMKTAGIDIFSNRFSDEVKTSKEDIFCGHSERLAVAFGLINTLPGMPIRVTKNLYTCKNCHNTVKFISRIVRREITIRHFKPASCHSGPPQRCKELSYDFRPSDSLLGSILTDDIDICKRLWRIPGKMNS</sequence>